<dbReference type="AlphaFoldDB" id="A0A964T148"/>
<reference evidence="3" key="1">
    <citation type="submission" date="2019-03" db="EMBL/GenBank/DDBJ databases">
        <title>Afifella sp. nov., isolated from activated sludge.</title>
        <authorList>
            <person name="Li Q."/>
            <person name="Liu Y."/>
        </authorList>
    </citation>
    <scope>NUCLEOTIDE SEQUENCE</scope>
    <source>
        <strain evidence="3">L72</strain>
    </source>
</reference>
<protein>
    <submittedName>
        <fullName evidence="3">Uncharacterized protein</fullName>
    </submittedName>
</protein>
<evidence type="ECO:0000256" key="1">
    <source>
        <dbReference type="SAM" id="MobiDB-lite"/>
    </source>
</evidence>
<name>A0A964T148_9HYPH</name>
<proteinExistence type="predicted"/>
<dbReference type="RefSeq" id="WP_205520564.1">
    <property type="nucleotide sequence ID" value="NZ_SPKJ01000002.1"/>
</dbReference>
<comment type="caution">
    <text evidence="3">The sequence shown here is derived from an EMBL/GenBank/DDBJ whole genome shotgun (WGS) entry which is preliminary data.</text>
</comment>
<keyword evidence="2" id="KW-0812">Transmembrane</keyword>
<keyword evidence="4" id="KW-1185">Reference proteome</keyword>
<feature type="region of interest" description="Disordered" evidence="1">
    <location>
        <begin position="102"/>
        <end position="122"/>
    </location>
</feature>
<evidence type="ECO:0000313" key="4">
    <source>
        <dbReference type="Proteomes" id="UP000773614"/>
    </source>
</evidence>
<evidence type="ECO:0000256" key="2">
    <source>
        <dbReference type="SAM" id="Phobius"/>
    </source>
</evidence>
<dbReference type="Proteomes" id="UP000773614">
    <property type="component" value="Unassembled WGS sequence"/>
</dbReference>
<evidence type="ECO:0000313" key="3">
    <source>
        <dbReference type="EMBL" id="MYZ46314.1"/>
    </source>
</evidence>
<sequence>MDTSTTAPVIGPSLGRAAQRALRDRRVLIGVAAALIAGGAAFNWGWLVAVGVAPLLLSLAPCLIMCGLGLCMTRSCSKHEQAANGATLSPRQILSASPAAAVTNSSRACCGAPVGDEAPSRP</sequence>
<gene>
    <name evidence="3" type="ORF">E4O86_01070</name>
</gene>
<keyword evidence="2" id="KW-1133">Transmembrane helix</keyword>
<keyword evidence="2" id="KW-0472">Membrane</keyword>
<feature type="transmembrane region" description="Helical" evidence="2">
    <location>
        <begin position="52"/>
        <end position="71"/>
    </location>
</feature>
<organism evidence="3 4">
    <name type="scientific">Propylenella binzhouense</name>
    <dbReference type="NCBI Taxonomy" id="2555902"/>
    <lineage>
        <taxon>Bacteria</taxon>
        <taxon>Pseudomonadati</taxon>
        <taxon>Pseudomonadota</taxon>
        <taxon>Alphaproteobacteria</taxon>
        <taxon>Hyphomicrobiales</taxon>
        <taxon>Propylenellaceae</taxon>
        <taxon>Propylenella</taxon>
    </lineage>
</organism>
<feature type="transmembrane region" description="Helical" evidence="2">
    <location>
        <begin position="27"/>
        <end position="46"/>
    </location>
</feature>
<accession>A0A964T148</accession>
<dbReference type="EMBL" id="SPKJ01000002">
    <property type="protein sequence ID" value="MYZ46314.1"/>
    <property type="molecule type" value="Genomic_DNA"/>
</dbReference>